<keyword evidence="2" id="KW-1185">Reference proteome</keyword>
<gene>
    <name evidence="1" type="ORF">GNI_067450</name>
</gene>
<accession>A0A023B7Q6</accession>
<evidence type="ECO:0000313" key="1">
    <source>
        <dbReference type="EMBL" id="EZG67603.1"/>
    </source>
</evidence>
<dbReference type="eggNOG" id="ENOG502S8Y6">
    <property type="taxonomic scope" value="Eukaryota"/>
</dbReference>
<dbReference type="OMA" id="YMFSEFY"/>
<protein>
    <submittedName>
        <fullName evidence="1">Apicomplexan small protein</fullName>
    </submittedName>
</protein>
<proteinExistence type="predicted"/>
<comment type="caution">
    <text evidence="1">The sequence shown here is derived from an EMBL/GenBank/DDBJ whole genome shotgun (WGS) entry which is preliminary data.</text>
</comment>
<sequence length="93" mass="10798">MALFLMCISAACLHLFSHLWNVAQRPEFVQWKIGKLLKTLFHINKTFDFNLTHVMLMSVIICLLSLRPDFELKESQEARKNKKKAATSTDSQM</sequence>
<dbReference type="AlphaFoldDB" id="A0A023B7Q6"/>
<dbReference type="EMBL" id="AFNH02000507">
    <property type="protein sequence ID" value="EZG67603.1"/>
    <property type="molecule type" value="Genomic_DNA"/>
</dbReference>
<organism evidence="1 2">
    <name type="scientific">Gregarina niphandrodes</name>
    <name type="common">Septate eugregarine</name>
    <dbReference type="NCBI Taxonomy" id="110365"/>
    <lineage>
        <taxon>Eukaryota</taxon>
        <taxon>Sar</taxon>
        <taxon>Alveolata</taxon>
        <taxon>Apicomplexa</taxon>
        <taxon>Conoidasida</taxon>
        <taxon>Gregarinasina</taxon>
        <taxon>Eugregarinorida</taxon>
        <taxon>Gregarinidae</taxon>
        <taxon>Gregarina</taxon>
    </lineage>
</organism>
<evidence type="ECO:0000313" key="2">
    <source>
        <dbReference type="Proteomes" id="UP000019763"/>
    </source>
</evidence>
<dbReference type="OrthoDB" id="439796at2759"/>
<dbReference type="VEuPathDB" id="CryptoDB:GNI_067450"/>
<dbReference type="GeneID" id="22912478"/>
<dbReference type="RefSeq" id="XP_011130193.1">
    <property type="nucleotide sequence ID" value="XM_011131891.1"/>
</dbReference>
<name>A0A023B7Q6_GRENI</name>
<dbReference type="Proteomes" id="UP000019763">
    <property type="component" value="Unassembled WGS sequence"/>
</dbReference>
<reference evidence="1" key="1">
    <citation type="submission" date="2013-12" db="EMBL/GenBank/DDBJ databases">
        <authorList>
            <person name="Omoto C.K."/>
            <person name="Sibley D."/>
            <person name="Venepally P."/>
            <person name="Hadjithomas M."/>
            <person name="Karamycheva S."/>
            <person name="Brunk B."/>
            <person name="Roos D."/>
            <person name="Caler E."/>
            <person name="Lorenzi H."/>
        </authorList>
    </citation>
    <scope>NUCLEOTIDE SEQUENCE</scope>
</reference>